<keyword evidence="4 7" id="KW-1133">Transmembrane helix</keyword>
<dbReference type="PANTHER" id="PTHR10809:SF6">
    <property type="entry name" value="AT11025P-RELATED"/>
    <property type="match status" value="1"/>
</dbReference>
<name>A0A077X001_9FUNG</name>
<dbReference type="GO" id="GO:0061817">
    <property type="term" value="P:endoplasmic reticulum-plasma membrane tethering"/>
    <property type="evidence" value="ECO:0007669"/>
    <property type="project" value="TreeGrafter"/>
</dbReference>
<feature type="transmembrane region" description="Helical" evidence="7">
    <location>
        <begin position="220"/>
        <end position="240"/>
    </location>
</feature>
<evidence type="ECO:0000313" key="9">
    <source>
        <dbReference type="EMBL" id="CDS12875.1"/>
    </source>
</evidence>
<dbReference type="InterPro" id="IPR008962">
    <property type="entry name" value="PapD-like_sf"/>
</dbReference>
<evidence type="ECO:0000256" key="4">
    <source>
        <dbReference type="ARBA" id="ARBA00022989"/>
    </source>
</evidence>
<dbReference type="EMBL" id="LK023368">
    <property type="protein sequence ID" value="CDS12875.1"/>
    <property type="molecule type" value="Genomic_DNA"/>
</dbReference>
<feature type="domain" description="MSP" evidence="8">
    <location>
        <begin position="2"/>
        <end position="126"/>
    </location>
</feature>
<reference evidence="9" key="1">
    <citation type="journal article" date="2014" name="Genome Announc.">
        <title>De novo whole-genome sequence and genome annotation of Lichtheimia ramosa.</title>
        <authorList>
            <person name="Linde J."/>
            <person name="Schwartze V."/>
            <person name="Binder U."/>
            <person name="Lass-Florl C."/>
            <person name="Voigt K."/>
            <person name="Horn F."/>
        </authorList>
    </citation>
    <scope>NUCLEOTIDE SEQUENCE</scope>
    <source>
        <strain evidence="9">JMRC FSU:6197</strain>
    </source>
</reference>
<sequence>MSLQLEPSHLLSFERPLTRMVKNHLTLENTGSEPIIFKVKTTAPKLYCVRPNVGRVDPHSKVQVEVYLQAFKEEPPLEKPCKDKFLILSASVDPADATADLHSTWSRIEATEKSRINQAKLRCEYRQPDNKPATILKQEEENLEVSTITADESSLPLAEENKENDALAQARKQLKEMQQKLDAYQGEISQLRQRNKNNTDDVSPTTTTFVKETRIESTGYPPYIVVLVALFAFALAWIALSITSS</sequence>
<dbReference type="PANTHER" id="PTHR10809">
    <property type="entry name" value="VESICLE-ASSOCIATED MEMBRANE PROTEIN-ASSOCIATED PROTEIN"/>
    <property type="match status" value="1"/>
</dbReference>
<protein>
    <recommendedName>
        <fullName evidence="8">MSP domain-containing protein</fullName>
    </recommendedName>
</protein>
<evidence type="ECO:0000256" key="6">
    <source>
        <dbReference type="SAM" id="Coils"/>
    </source>
</evidence>
<organism evidence="9">
    <name type="scientific">Lichtheimia ramosa</name>
    <dbReference type="NCBI Taxonomy" id="688394"/>
    <lineage>
        <taxon>Eukaryota</taxon>
        <taxon>Fungi</taxon>
        <taxon>Fungi incertae sedis</taxon>
        <taxon>Mucoromycota</taxon>
        <taxon>Mucoromycotina</taxon>
        <taxon>Mucoromycetes</taxon>
        <taxon>Mucorales</taxon>
        <taxon>Lichtheimiaceae</taxon>
        <taxon>Lichtheimia</taxon>
    </lineage>
</organism>
<feature type="coiled-coil region" evidence="6">
    <location>
        <begin position="157"/>
        <end position="201"/>
    </location>
</feature>
<evidence type="ECO:0000256" key="2">
    <source>
        <dbReference type="ARBA" id="ARBA00008932"/>
    </source>
</evidence>
<dbReference type="GO" id="GO:0005789">
    <property type="term" value="C:endoplasmic reticulum membrane"/>
    <property type="evidence" value="ECO:0007669"/>
    <property type="project" value="InterPro"/>
</dbReference>
<dbReference type="InterPro" id="IPR016763">
    <property type="entry name" value="VAP"/>
</dbReference>
<dbReference type="Gene3D" id="2.60.40.10">
    <property type="entry name" value="Immunoglobulins"/>
    <property type="match status" value="1"/>
</dbReference>
<keyword evidence="3 7" id="KW-0812">Transmembrane</keyword>
<dbReference type="PROSITE" id="PS50202">
    <property type="entry name" value="MSP"/>
    <property type="match status" value="1"/>
</dbReference>
<proteinExistence type="inferred from homology"/>
<evidence type="ECO:0000256" key="3">
    <source>
        <dbReference type="ARBA" id="ARBA00022692"/>
    </source>
</evidence>
<dbReference type="GO" id="GO:0033149">
    <property type="term" value="F:FFAT motif binding"/>
    <property type="evidence" value="ECO:0007669"/>
    <property type="project" value="TreeGrafter"/>
</dbReference>
<dbReference type="GO" id="GO:0005886">
    <property type="term" value="C:plasma membrane"/>
    <property type="evidence" value="ECO:0007669"/>
    <property type="project" value="TreeGrafter"/>
</dbReference>
<dbReference type="SUPFAM" id="SSF49354">
    <property type="entry name" value="PapD-like"/>
    <property type="match status" value="1"/>
</dbReference>
<comment type="subcellular location">
    <subcellularLocation>
        <location evidence="1">Membrane</location>
        <topology evidence="1">Single-pass type IV membrane protein</topology>
    </subcellularLocation>
</comment>
<dbReference type="Pfam" id="PF00635">
    <property type="entry name" value="Motile_Sperm"/>
    <property type="match status" value="1"/>
</dbReference>
<keyword evidence="5 7" id="KW-0472">Membrane</keyword>
<dbReference type="PIRSF" id="PIRSF019693">
    <property type="entry name" value="VAMP-associated"/>
    <property type="match status" value="1"/>
</dbReference>
<comment type="similarity">
    <text evidence="2">Belongs to the VAMP-associated protein (VAP) (TC 9.B.17) family.</text>
</comment>
<gene>
    <name evidence="9" type="ORF">LRAMOSA05059</name>
</gene>
<evidence type="ECO:0000256" key="1">
    <source>
        <dbReference type="ARBA" id="ARBA00004211"/>
    </source>
</evidence>
<dbReference type="InterPro" id="IPR013783">
    <property type="entry name" value="Ig-like_fold"/>
</dbReference>
<keyword evidence="6" id="KW-0175">Coiled coil</keyword>
<dbReference type="AlphaFoldDB" id="A0A077X001"/>
<accession>A0A077X001</accession>
<evidence type="ECO:0000256" key="5">
    <source>
        <dbReference type="ARBA" id="ARBA00023136"/>
    </source>
</evidence>
<evidence type="ECO:0000259" key="8">
    <source>
        <dbReference type="PROSITE" id="PS50202"/>
    </source>
</evidence>
<dbReference type="GO" id="GO:0090158">
    <property type="term" value="P:endoplasmic reticulum membrane organization"/>
    <property type="evidence" value="ECO:0007669"/>
    <property type="project" value="TreeGrafter"/>
</dbReference>
<evidence type="ECO:0000256" key="7">
    <source>
        <dbReference type="SAM" id="Phobius"/>
    </source>
</evidence>
<dbReference type="InterPro" id="IPR000535">
    <property type="entry name" value="MSP_dom"/>
</dbReference>
<dbReference type="OrthoDB" id="264603at2759"/>